<proteinExistence type="predicted"/>
<protein>
    <recommendedName>
        <fullName evidence="1">Methyltransferase FkbM domain-containing protein</fullName>
    </recommendedName>
</protein>
<accession>A0A6C0HS52</accession>
<dbReference type="Gene3D" id="3.40.50.150">
    <property type="entry name" value="Vaccinia Virus protein VP39"/>
    <property type="match status" value="1"/>
</dbReference>
<dbReference type="SUPFAM" id="SSF53335">
    <property type="entry name" value="S-adenosyl-L-methionine-dependent methyltransferases"/>
    <property type="match status" value="1"/>
</dbReference>
<dbReference type="InterPro" id="IPR006342">
    <property type="entry name" value="FkbM_mtfrase"/>
</dbReference>
<dbReference type="InterPro" id="IPR053188">
    <property type="entry name" value="FkbM_Methyltransferase"/>
</dbReference>
<dbReference type="GO" id="GO:0008171">
    <property type="term" value="F:O-methyltransferase activity"/>
    <property type="evidence" value="ECO:0007669"/>
    <property type="project" value="TreeGrafter"/>
</dbReference>
<dbReference type="InterPro" id="IPR029063">
    <property type="entry name" value="SAM-dependent_MTases_sf"/>
</dbReference>
<dbReference type="Pfam" id="PF05050">
    <property type="entry name" value="Methyltransf_21"/>
    <property type="match status" value="1"/>
</dbReference>
<dbReference type="EMBL" id="MN740008">
    <property type="protein sequence ID" value="QHT83339.1"/>
    <property type="molecule type" value="Genomic_DNA"/>
</dbReference>
<feature type="domain" description="Methyltransferase FkbM" evidence="1">
    <location>
        <begin position="25"/>
        <end position="190"/>
    </location>
</feature>
<dbReference type="AlphaFoldDB" id="A0A6C0HS52"/>
<dbReference type="PANTHER" id="PTHR36973:SF4">
    <property type="entry name" value="NODULATION PROTEIN"/>
    <property type="match status" value="1"/>
</dbReference>
<organism evidence="2">
    <name type="scientific">viral metagenome</name>
    <dbReference type="NCBI Taxonomy" id="1070528"/>
    <lineage>
        <taxon>unclassified sequences</taxon>
        <taxon>metagenomes</taxon>
        <taxon>organismal metagenomes</taxon>
    </lineage>
</organism>
<reference evidence="2" key="1">
    <citation type="journal article" date="2020" name="Nature">
        <title>Giant virus diversity and host interactions through global metagenomics.</title>
        <authorList>
            <person name="Schulz F."/>
            <person name="Roux S."/>
            <person name="Paez-Espino D."/>
            <person name="Jungbluth S."/>
            <person name="Walsh D.A."/>
            <person name="Denef V.J."/>
            <person name="McMahon K.D."/>
            <person name="Konstantinidis K.T."/>
            <person name="Eloe-Fadrosh E.A."/>
            <person name="Kyrpides N.C."/>
            <person name="Woyke T."/>
        </authorList>
    </citation>
    <scope>NUCLEOTIDE SEQUENCE</scope>
    <source>
        <strain evidence="2">GVMAG-M-3300023184-167</strain>
    </source>
</reference>
<evidence type="ECO:0000259" key="1">
    <source>
        <dbReference type="Pfam" id="PF05050"/>
    </source>
</evidence>
<sequence length="209" mass="23653">MLITFEEINKILLKNGININRCFHIGAHECEELTFYNQLGVSSGNIVWIDAIPSKVEEATNKGIPNVYNAVITDKNDEIVSFNISNNVQSSSVLEFGTHSQEHPSVVYVDKIIQSTITIDTFFERNGIDASKFDFWNFDIQGAELMALKGGTESIKNVKAIYLEVNEKELYINCGLITDIDNFLSQYNFKRVLTHMTCHGWGDALYIRS</sequence>
<dbReference type="PANTHER" id="PTHR36973">
    <property type="entry name" value="SLL1456 PROTEIN-RELATED"/>
    <property type="match status" value="1"/>
</dbReference>
<name>A0A6C0HS52_9ZZZZ</name>
<evidence type="ECO:0000313" key="2">
    <source>
        <dbReference type="EMBL" id="QHT83339.1"/>
    </source>
</evidence>